<dbReference type="Proteomes" id="UP000076858">
    <property type="component" value="Unassembled WGS sequence"/>
</dbReference>
<evidence type="ECO:0000313" key="1">
    <source>
        <dbReference type="EMBL" id="KZS21873.1"/>
    </source>
</evidence>
<dbReference type="AlphaFoldDB" id="A0A0P5V6A3"/>
<name>A0A0P5V6A3_9CRUS</name>
<evidence type="ECO:0000313" key="2">
    <source>
        <dbReference type="Proteomes" id="UP000076858"/>
    </source>
</evidence>
<organism evidence="1 2">
    <name type="scientific">Daphnia magna</name>
    <dbReference type="NCBI Taxonomy" id="35525"/>
    <lineage>
        <taxon>Eukaryota</taxon>
        <taxon>Metazoa</taxon>
        <taxon>Ecdysozoa</taxon>
        <taxon>Arthropoda</taxon>
        <taxon>Crustacea</taxon>
        <taxon>Branchiopoda</taxon>
        <taxon>Diplostraca</taxon>
        <taxon>Cladocera</taxon>
        <taxon>Anomopoda</taxon>
        <taxon>Daphniidae</taxon>
        <taxon>Daphnia</taxon>
    </lineage>
</organism>
<accession>A0A0P5V6A3</accession>
<sequence length="178" mass="20275">MHHSPASATFHSFSDSRRFIWTLQKMLVVSVICCAFLVLNVNASPVQNYFERPLASAKEAGRSSSNQIFHDAKKKNDESKTKLFYIAPLEMIETNLVETFNEDLVSQFSSVLCEAGKSSGWLHCTDPSGEVERSEAEKICQAHGQTLWTYAPKTSYQSDYVFWICSVSRNHILRRPRF</sequence>
<dbReference type="OrthoDB" id="6343878at2759"/>
<gene>
    <name evidence="1" type="ORF">APZ42_010989</name>
</gene>
<proteinExistence type="predicted"/>
<reference evidence="1 2" key="1">
    <citation type="submission" date="2016-03" db="EMBL/GenBank/DDBJ databases">
        <title>EvidentialGene: Evidence-directed Construction of Genes on Genomes.</title>
        <authorList>
            <person name="Gilbert D.G."/>
            <person name="Choi J.-H."/>
            <person name="Mockaitis K."/>
            <person name="Colbourne J."/>
            <person name="Pfrender M."/>
        </authorList>
    </citation>
    <scope>NUCLEOTIDE SEQUENCE [LARGE SCALE GENOMIC DNA]</scope>
    <source>
        <strain evidence="1 2">Xinb3</strain>
        <tissue evidence="1">Complete organism</tissue>
    </source>
</reference>
<comment type="caution">
    <text evidence="1">The sequence shown here is derived from an EMBL/GenBank/DDBJ whole genome shotgun (WGS) entry which is preliminary data.</text>
</comment>
<protein>
    <submittedName>
        <fullName evidence="1">Uncharacterized protein</fullName>
    </submittedName>
</protein>
<keyword evidence="2" id="KW-1185">Reference proteome</keyword>
<dbReference type="EMBL" id="LRGB01000007">
    <property type="protein sequence ID" value="KZS21873.1"/>
    <property type="molecule type" value="Genomic_DNA"/>
</dbReference>